<evidence type="ECO:0000313" key="2">
    <source>
        <dbReference type="EMBL" id="KAF9743507.1"/>
    </source>
</evidence>
<name>A0A8H7K2K9_BIOOC</name>
<sequence length="153" mass="17632">MMFCKNSNVHILMKTNTTLSTNTQMRFTTPHSDLDRFRDQSRCLHSNKDAAFEGLFLSSLCGSLQKQTRAPERIDDVKAHEPPERTDDDVKPTSPLNERDGRRKGALKKRTKEKKKKKKKKKKNALAVWSGADHNMSTRPNPEQAQDIARRRE</sequence>
<dbReference type="Proteomes" id="UP000616885">
    <property type="component" value="Unassembled WGS sequence"/>
</dbReference>
<reference evidence="2" key="1">
    <citation type="submission" date="2020-10" db="EMBL/GenBank/DDBJ databases">
        <title>High-Quality Genome Resource of Clonostachys rosea strain S41 by Oxford Nanopore Long-Read Sequencing.</title>
        <authorList>
            <person name="Wang H."/>
        </authorList>
    </citation>
    <scope>NUCLEOTIDE SEQUENCE</scope>
    <source>
        <strain evidence="2">S41</strain>
    </source>
</reference>
<accession>A0A8H7K2K9</accession>
<gene>
    <name evidence="2" type="ORF">IM811_006598</name>
</gene>
<dbReference type="AlphaFoldDB" id="A0A8H7K2K9"/>
<feature type="compositionally biased region" description="Basic residues" evidence="1">
    <location>
        <begin position="104"/>
        <end position="124"/>
    </location>
</feature>
<comment type="caution">
    <text evidence="2">The sequence shown here is derived from an EMBL/GenBank/DDBJ whole genome shotgun (WGS) entry which is preliminary data.</text>
</comment>
<evidence type="ECO:0000256" key="1">
    <source>
        <dbReference type="SAM" id="MobiDB-lite"/>
    </source>
</evidence>
<evidence type="ECO:0000313" key="3">
    <source>
        <dbReference type="Proteomes" id="UP000616885"/>
    </source>
</evidence>
<feature type="region of interest" description="Disordered" evidence="1">
    <location>
        <begin position="67"/>
        <end position="153"/>
    </location>
</feature>
<dbReference type="EMBL" id="JADCTT010000017">
    <property type="protein sequence ID" value="KAF9743507.1"/>
    <property type="molecule type" value="Genomic_DNA"/>
</dbReference>
<organism evidence="2 3">
    <name type="scientific">Bionectria ochroleuca</name>
    <name type="common">Gliocladium roseum</name>
    <dbReference type="NCBI Taxonomy" id="29856"/>
    <lineage>
        <taxon>Eukaryota</taxon>
        <taxon>Fungi</taxon>
        <taxon>Dikarya</taxon>
        <taxon>Ascomycota</taxon>
        <taxon>Pezizomycotina</taxon>
        <taxon>Sordariomycetes</taxon>
        <taxon>Hypocreomycetidae</taxon>
        <taxon>Hypocreales</taxon>
        <taxon>Bionectriaceae</taxon>
        <taxon>Clonostachys</taxon>
    </lineage>
</organism>
<feature type="compositionally biased region" description="Basic and acidic residues" evidence="1">
    <location>
        <begin position="69"/>
        <end position="103"/>
    </location>
</feature>
<proteinExistence type="predicted"/>
<protein>
    <submittedName>
        <fullName evidence="2">Uncharacterized protein</fullName>
    </submittedName>
</protein>
<feature type="compositionally biased region" description="Polar residues" evidence="1">
    <location>
        <begin position="135"/>
        <end position="144"/>
    </location>
</feature>